<evidence type="ECO:0000313" key="4">
    <source>
        <dbReference type="Ensembl" id="ENSAZOP00000027303.1"/>
    </source>
</evidence>
<dbReference type="PANTHER" id="PTHR45703">
    <property type="entry name" value="DYNEIN HEAVY CHAIN"/>
    <property type="match status" value="1"/>
</dbReference>
<dbReference type="Gene3D" id="1.20.1270.280">
    <property type="match status" value="1"/>
</dbReference>
<dbReference type="AlphaFoldDB" id="A0A8B9VRV6"/>
<evidence type="ECO:0000313" key="5">
    <source>
        <dbReference type="Proteomes" id="UP000694549"/>
    </source>
</evidence>
<dbReference type="GO" id="GO:0007018">
    <property type="term" value="P:microtubule-based movement"/>
    <property type="evidence" value="ECO:0007669"/>
    <property type="project" value="InterPro"/>
</dbReference>
<dbReference type="GO" id="GO:0008569">
    <property type="term" value="F:minus-end-directed microtubule motor activity"/>
    <property type="evidence" value="ECO:0007669"/>
    <property type="project" value="InterPro"/>
</dbReference>
<dbReference type="InterPro" id="IPR042219">
    <property type="entry name" value="AAA_lid_11_sf"/>
</dbReference>
<dbReference type="GO" id="GO:0051959">
    <property type="term" value="F:dynein light intermediate chain binding"/>
    <property type="evidence" value="ECO:0007669"/>
    <property type="project" value="InterPro"/>
</dbReference>
<evidence type="ECO:0000259" key="1">
    <source>
        <dbReference type="Pfam" id="PF03028"/>
    </source>
</evidence>
<protein>
    <submittedName>
        <fullName evidence="4">Uncharacterized protein</fullName>
    </submittedName>
</protein>
<dbReference type="InterPro" id="IPR041228">
    <property type="entry name" value="Dynein_C"/>
</dbReference>
<dbReference type="Gene3D" id="1.10.8.720">
    <property type="entry name" value="Region D6 of dynein motor"/>
    <property type="match status" value="1"/>
</dbReference>
<dbReference type="Pfam" id="PF18198">
    <property type="entry name" value="AAA_lid_11"/>
    <property type="match status" value="1"/>
</dbReference>
<organism evidence="4 5">
    <name type="scientific">Anas zonorhyncha</name>
    <name type="common">Eastern spot-billed duck</name>
    <dbReference type="NCBI Taxonomy" id="75864"/>
    <lineage>
        <taxon>Eukaryota</taxon>
        <taxon>Metazoa</taxon>
        <taxon>Chordata</taxon>
        <taxon>Craniata</taxon>
        <taxon>Vertebrata</taxon>
        <taxon>Euteleostomi</taxon>
        <taxon>Archelosauria</taxon>
        <taxon>Archosauria</taxon>
        <taxon>Dinosauria</taxon>
        <taxon>Saurischia</taxon>
        <taxon>Theropoda</taxon>
        <taxon>Coelurosauria</taxon>
        <taxon>Aves</taxon>
        <taxon>Neognathae</taxon>
        <taxon>Galloanserae</taxon>
        <taxon>Anseriformes</taxon>
        <taxon>Anatidae</taxon>
        <taxon>Anatinae</taxon>
        <taxon>Anas</taxon>
    </lineage>
</organism>
<dbReference type="Proteomes" id="UP000694549">
    <property type="component" value="Unplaced"/>
</dbReference>
<feature type="domain" description="Dynein heavy chain C-terminal" evidence="3">
    <location>
        <begin position="442"/>
        <end position="506"/>
    </location>
</feature>
<dbReference type="GO" id="GO:0045505">
    <property type="term" value="F:dynein intermediate chain binding"/>
    <property type="evidence" value="ECO:0007669"/>
    <property type="project" value="InterPro"/>
</dbReference>
<evidence type="ECO:0000259" key="3">
    <source>
        <dbReference type="Pfam" id="PF18199"/>
    </source>
</evidence>
<dbReference type="GO" id="GO:0030286">
    <property type="term" value="C:dynein complex"/>
    <property type="evidence" value="ECO:0007669"/>
    <property type="project" value="InterPro"/>
</dbReference>
<dbReference type="InterPro" id="IPR041658">
    <property type="entry name" value="AAA_lid_11"/>
</dbReference>
<dbReference type="InterPro" id="IPR004273">
    <property type="entry name" value="Dynein_heavy_D6_P-loop"/>
</dbReference>
<proteinExistence type="predicted"/>
<dbReference type="Pfam" id="PF18199">
    <property type="entry name" value="Dynein_C"/>
    <property type="match status" value="2"/>
</dbReference>
<feature type="domain" description="Dynein heavy chain AAA lid" evidence="2">
    <location>
        <begin position="192"/>
        <end position="264"/>
    </location>
</feature>
<feature type="domain" description="Dynein heavy chain region D6 P-loop" evidence="1">
    <location>
        <begin position="66"/>
        <end position="173"/>
    </location>
</feature>
<dbReference type="InterPro" id="IPR043160">
    <property type="entry name" value="Dynein_C_barrel"/>
</dbReference>
<dbReference type="Gene3D" id="3.40.50.300">
    <property type="entry name" value="P-loop containing nucleotide triphosphate hydrolases"/>
    <property type="match status" value="1"/>
</dbReference>
<feature type="domain" description="Dynein heavy chain C-terminal" evidence="3">
    <location>
        <begin position="316"/>
        <end position="406"/>
    </location>
</feature>
<dbReference type="Pfam" id="PF03028">
    <property type="entry name" value="Dynein_heavy"/>
    <property type="match status" value="1"/>
</dbReference>
<dbReference type="Gene3D" id="3.10.490.20">
    <property type="match status" value="1"/>
</dbReference>
<evidence type="ECO:0000259" key="2">
    <source>
        <dbReference type="Pfam" id="PF18198"/>
    </source>
</evidence>
<sequence>LRFRVECTYKSPVDFLTTQSWSAIRAGCENSHVFCTYTNFVEEKLGSKYVEGMRMDLAKSYEESSPATPVFFLLSPRVNPLEDIETLRKKLGFTIDSGRFHNISLRQVQEMVTEEALKTVTRGHWVLLQNICLVAKLKKVSLTSHVFVSAEPAPTPEEHIISHGILENSVKITNELPMGIDTLELHSKEQEFKNIFFSLCHFHTCIASRLMSGPPGWNQRYLFSTRDLSICLNVLCNYLETHTEVRYLCFLFGEILYGGYITGTTASTVYICKKSRPHLGMFAHSCRIHETFKNRVEWFLTAVVANGSLCIGLQRLGNVLGDILEMLPEEFNMAEIMWNDTARSPCTLVCLQECERMNLPFRPVLYDASLLVIVLQTKGELMFSPHMEELQSALFYDAVPDTWTKLVPIRTQPCPLSLTSGQDLVLPAVAWLSGGTSNCKTVDQVQLKELTPAMPVICVRVIPLDQRETKDVHECPIYKSKSIWTFKLRSKEKPAKWVLVGVTLLLAF</sequence>
<dbReference type="InterPro" id="IPR026983">
    <property type="entry name" value="DHC"/>
</dbReference>
<dbReference type="PANTHER" id="PTHR45703:SF12">
    <property type="entry name" value="DYNEIN AXONEMAL HEAVY CHAIN 11"/>
    <property type="match status" value="1"/>
</dbReference>
<name>A0A8B9VRV6_9AVES</name>
<reference evidence="4" key="1">
    <citation type="submission" date="2025-08" db="UniProtKB">
        <authorList>
            <consortium name="Ensembl"/>
        </authorList>
    </citation>
    <scope>IDENTIFICATION</scope>
</reference>
<keyword evidence="5" id="KW-1185">Reference proteome</keyword>
<reference evidence="4" key="2">
    <citation type="submission" date="2025-09" db="UniProtKB">
        <authorList>
            <consortium name="Ensembl"/>
        </authorList>
    </citation>
    <scope>IDENTIFICATION</scope>
</reference>
<accession>A0A8B9VRV6</accession>
<dbReference type="Ensembl" id="ENSAZOT00000029271.1">
    <property type="protein sequence ID" value="ENSAZOP00000027303.1"/>
    <property type="gene ID" value="ENSAZOG00000017314.1"/>
</dbReference>
<dbReference type="InterPro" id="IPR027417">
    <property type="entry name" value="P-loop_NTPase"/>
</dbReference>